<feature type="transmembrane region" description="Helical" evidence="15">
    <location>
        <begin position="12"/>
        <end position="32"/>
    </location>
</feature>
<comment type="caution">
    <text evidence="17">The sequence shown here is derived from an EMBL/GenBank/DDBJ whole genome shotgun (WGS) entry which is preliminary data.</text>
</comment>
<dbReference type="SUPFAM" id="SSF81342">
    <property type="entry name" value="Transmembrane di-heme cytochromes"/>
    <property type="match status" value="1"/>
</dbReference>
<evidence type="ECO:0000256" key="7">
    <source>
        <dbReference type="ARBA" id="ARBA00022617"/>
    </source>
</evidence>
<evidence type="ECO:0000256" key="15">
    <source>
        <dbReference type="SAM" id="Phobius"/>
    </source>
</evidence>
<keyword evidence="5" id="KW-1003">Cell membrane</keyword>
<protein>
    <submittedName>
        <fullName evidence="17">Cytochrome b561</fullName>
    </submittedName>
</protein>
<keyword evidence="6" id="KW-0997">Cell inner membrane</keyword>
<dbReference type="Pfam" id="PF01292">
    <property type="entry name" value="Ni_hydr_CYTB"/>
    <property type="match status" value="1"/>
</dbReference>
<dbReference type="InterPro" id="IPR016174">
    <property type="entry name" value="Di-haem_cyt_TM"/>
</dbReference>
<keyword evidence="12" id="KW-0408">Iron</keyword>
<keyword evidence="7" id="KW-0349">Heme</keyword>
<dbReference type="GO" id="GO:0020037">
    <property type="term" value="F:heme binding"/>
    <property type="evidence" value="ECO:0007669"/>
    <property type="project" value="TreeGrafter"/>
</dbReference>
<evidence type="ECO:0000256" key="5">
    <source>
        <dbReference type="ARBA" id="ARBA00022475"/>
    </source>
</evidence>
<feature type="transmembrane region" description="Helical" evidence="15">
    <location>
        <begin position="166"/>
        <end position="187"/>
    </location>
</feature>
<dbReference type="Proteomes" id="UP001144297">
    <property type="component" value="Unassembled WGS sequence"/>
</dbReference>
<dbReference type="GO" id="GO:0009055">
    <property type="term" value="F:electron transfer activity"/>
    <property type="evidence" value="ECO:0007669"/>
    <property type="project" value="InterPro"/>
</dbReference>
<evidence type="ECO:0000256" key="10">
    <source>
        <dbReference type="ARBA" id="ARBA00022982"/>
    </source>
</evidence>
<dbReference type="InterPro" id="IPR051542">
    <property type="entry name" value="Hydrogenase_cytochrome"/>
</dbReference>
<reference evidence="17" key="1">
    <citation type="submission" date="2022-12" db="EMBL/GenBank/DDBJ databases">
        <title>Reference genome sequencing for broad-spectrum identification of bacterial and archaeal isolates by mass spectrometry.</title>
        <authorList>
            <person name="Sekiguchi Y."/>
            <person name="Tourlousse D.M."/>
        </authorList>
    </citation>
    <scope>NUCLEOTIDE SEQUENCE</scope>
    <source>
        <strain evidence="17">TSL-P1</strain>
    </source>
</reference>
<keyword evidence="10" id="KW-0249">Electron transport</keyword>
<evidence type="ECO:0000259" key="16">
    <source>
        <dbReference type="Pfam" id="PF01292"/>
    </source>
</evidence>
<keyword evidence="13 15" id="KW-0472">Membrane</keyword>
<comment type="cofactor">
    <cofactor evidence="1">
        <name>heme</name>
        <dbReference type="ChEBI" id="CHEBI:30413"/>
    </cofactor>
</comment>
<feature type="transmembrane region" description="Helical" evidence="15">
    <location>
        <begin position="125"/>
        <end position="146"/>
    </location>
</feature>
<dbReference type="GO" id="GO:0005506">
    <property type="term" value="F:iron ion binding"/>
    <property type="evidence" value="ECO:0007669"/>
    <property type="project" value="InterPro"/>
</dbReference>
<sequence length="210" mass="24540">MKKIYLHPLPVRIWHWINALGFIILIITGAQIRFAENMGIMSFETAVDIHSWLGFILLANYFIWLLYYLFTGKLFKIYIPPFWKPVEFIKNSIRQAKYYGYGIMVGDKNPHHPTPEHKFNPMQQISYLMIMVLLIPLQIITGLMLWDPQLFSSIISLIGGIQIATLIHTGLWIFFSAFIIVHFYLATLGHTPMAHIKAMFTGYEEEHEEH</sequence>
<dbReference type="PRINTS" id="PR00161">
    <property type="entry name" value="NIHGNASECYTB"/>
</dbReference>
<evidence type="ECO:0000256" key="12">
    <source>
        <dbReference type="ARBA" id="ARBA00023004"/>
    </source>
</evidence>
<evidence type="ECO:0000313" key="18">
    <source>
        <dbReference type="Proteomes" id="UP001144297"/>
    </source>
</evidence>
<evidence type="ECO:0000256" key="2">
    <source>
        <dbReference type="ARBA" id="ARBA00004429"/>
    </source>
</evidence>
<evidence type="ECO:0000256" key="14">
    <source>
        <dbReference type="ARBA" id="ARBA00060808"/>
    </source>
</evidence>
<dbReference type="Gene3D" id="1.20.950.20">
    <property type="entry name" value="Transmembrane di-heme cytochromes, Chain C"/>
    <property type="match status" value="1"/>
</dbReference>
<dbReference type="FunFam" id="1.20.950.20:FF:000004">
    <property type="entry name" value="Thiosulfate reductase cytochrome B subunit"/>
    <property type="match status" value="1"/>
</dbReference>
<gene>
    <name evidence="17" type="ORF">TISLANDTSLP1_13020</name>
</gene>
<dbReference type="PANTHER" id="PTHR30485:SF1">
    <property type="entry name" value="CYTOCHROME YDHU-RELATED"/>
    <property type="match status" value="1"/>
</dbReference>
<dbReference type="EMBL" id="BSDX01000001">
    <property type="protein sequence ID" value="GLI53609.1"/>
    <property type="molecule type" value="Genomic_DNA"/>
</dbReference>
<keyword evidence="4" id="KW-0813">Transport</keyword>
<name>A0A9W6GGQ6_9BACT</name>
<comment type="subcellular location">
    <subcellularLocation>
        <location evidence="2">Cell inner membrane</location>
        <topology evidence="2">Multi-pass membrane protein</topology>
    </subcellularLocation>
</comment>
<evidence type="ECO:0000256" key="4">
    <source>
        <dbReference type="ARBA" id="ARBA00022448"/>
    </source>
</evidence>
<comment type="similarity">
    <text evidence="3">Belongs to the HupC/HyaC/HydC family.</text>
</comment>
<evidence type="ECO:0000256" key="11">
    <source>
        <dbReference type="ARBA" id="ARBA00022989"/>
    </source>
</evidence>
<keyword evidence="9" id="KW-0479">Metal-binding</keyword>
<evidence type="ECO:0000256" key="8">
    <source>
        <dbReference type="ARBA" id="ARBA00022692"/>
    </source>
</evidence>
<dbReference type="GO" id="GO:0022904">
    <property type="term" value="P:respiratory electron transport chain"/>
    <property type="evidence" value="ECO:0007669"/>
    <property type="project" value="InterPro"/>
</dbReference>
<evidence type="ECO:0000256" key="6">
    <source>
        <dbReference type="ARBA" id="ARBA00022519"/>
    </source>
</evidence>
<organism evidence="17 18">
    <name type="scientific">Thermodesulfovibrio yellowstonii</name>
    <dbReference type="NCBI Taxonomy" id="28262"/>
    <lineage>
        <taxon>Bacteria</taxon>
        <taxon>Pseudomonadati</taxon>
        <taxon>Nitrospirota</taxon>
        <taxon>Thermodesulfovibrionia</taxon>
        <taxon>Thermodesulfovibrionales</taxon>
        <taxon>Thermodesulfovibrionaceae</taxon>
        <taxon>Thermodesulfovibrio</taxon>
    </lineage>
</organism>
<accession>A0A9W6GGQ6</accession>
<dbReference type="PANTHER" id="PTHR30485">
    <property type="entry name" value="NI/FE-HYDROGENASE 1 B-TYPE CYTOCHROME SUBUNIT"/>
    <property type="match status" value="1"/>
</dbReference>
<comment type="similarity">
    <text evidence="14">Belongs to the PhsC family.</text>
</comment>
<dbReference type="GO" id="GO:0005886">
    <property type="term" value="C:plasma membrane"/>
    <property type="evidence" value="ECO:0007669"/>
    <property type="project" value="UniProtKB-SubCell"/>
</dbReference>
<dbReference type="InterPro" id="IPR000516">
    <property type="entry name" value="Ni-dep_Hydgase_cyt-B"/>
</dbReference>
<evidence type="ECO:0000256" key="13">
    <source>
        <dbReference type="ARBA" id="ARBA00023136"/>
    </source>
</evidence>
<keyword evidence="8 15" id="KW-0812">Transmembrane</keyword>
<evidence type="ECO:0000256" key="9">
    <source>
        <dbReference type="ARBA" id="ARBA00022723"/>
    </source>
</evidence>
<proteinExistence type="inferred from homology"/>
<evidence type="ECO:0000256" key="1">
    <source>
        <dbReference type="ARBA" id="ARBA00001971"/>
    </source>
</evidence>
<evidence type="ECO:0000313" key="17">
    <source>
        <dbReference type="EMBL" id="GLI53609.1"/>
    </source>
</evidence>
<feature type="domain" description="Cytochrome b561 bacterial/Ni-hydrogenase" evidence="16">
    <location>
        <begin position="7"/>
        <end position="202"/>
    </location>
</feature>
<keyword evidence="11 15" id="KW-1133">Transmembrane helix</keyword>
<evidence type="ECO:0000256" key="3">
    <source>
        <dbReference type="ARBA" id="ARBA00008622"/>
    </source>
</evidence>
<keyword evidence="18" id="KW-1185">Reference proteome</keyword>
<dbReference type="InterPro" id="IPR011577">
    <property type="entry name" value="Cyt_b561_bac/Ni-Hgenase"/>
</dbReference>
<dbReference type="AlphaFoldDB" id="A0A9W6GGQ6"/>
<feature type="transmembrane region" description="Helical" evidence="15">
    <location>
        <begin position="52"/>
        <end position="70"/>
    </location>
</feature>